<keyword evidence="1" id="KW-0732">Signal</keyword>
<dbReference type="EMBL" id="LR824024">
    <property type="protein sequence ID" value="CAD0204442.1"/>
    <property type="molecule type" value="Genomic_DNA"/>
</dbReference>
<evidence type="ECO:0000256" key="1">
    <source>
        <dbReference type="SAM" id="SignalP"/>
    </source>
</evidence>
<dbReference type="OrthoDB" id="7467872at2759"/>
<feature type="signal peptide" evidence="1">
    <location>
        <begin position="1"/>
        <end position="18"/>
    </location>
</feature>
<proteinExistence type="predicted"/>
<accession>A0A9N8PZN4</accession>
<reference evidence="2" key="1">
    <citation type="submission" date="2021-12" db="EMBL/GenBank/DDBJ databases">
        <authorList>
            <person name="King R."/>
        </authorList>
    </citation>
    <scope>NUCLEOTIDE SEQUENCE</scope>
</reference>
<evidence type="ECO:0000313" key="2">
    <source>
        <dbReference type="EMBL" id="CAD0204442.1"/>
    </source>
</evidence>
<name>A0A9N8PZN4_CHRIL</name>
<sequence>MELLKIVRALVLIAPACTMQLQIKRNDIGAEVCDRLTQEPFFDTEMVVGKPWRIYFAWNMKLESKCLDMSFKNATPMIINRIWNDMYEYLETQPYWDAATLLVSMGKAHHEMLLFADQGAAGRFTGVPNVIRDGNITPSRKAVPLLKFHMKLLHEGRYLLMSDCQIGVTTLSARTEPTPYRADISGIVSYLNFGDGFHACTSDRNRNELLGMQ</sequence>
<keyword evidence="3" id="KW-1185">Reference proteome</keyword>
<dbReference type="AlphaFoldDB" id="A0A9N8PZN4"/>
<gene>
    <name evidence="2" type="ORF">CINC_LOCUS6751</name>
</gene>
<dbReference type="Proteomes" id="UP001154114">
    <property type="component" value="Chromosome 21"/>
</dbReference>
<evidence type="ECO:0000313" key="3">
    <source>
        <dbReference type="Proteomes" id="UP001154114"/>
    </source>
</evidence>
<organism evidence="2 3">
    <name type="scientific">Chrysodeixis includens</name>
    <name type="common">Soybean looper</name>
    <name type="synonym">Pseudoplusia includens</name>
    <dbReference type="NCBI Taxonomy" id="689277"/>
    <lineage>
        <taxon>Eukaryota</taxon>
        <taxon>Metazoa</taxon>
        <taxon>Ecdysozoa</taxon>
        <taxon>Arthropoda</taxon>
        <taxon>Hexapoda</taxon>
        <taxon>Insecta</taxon>
        <taxon>Pterygota</taxon>
        <taxon>Neoptera</taxon>
        <taxon>Endopterygota</taxon>
        <taxon>Lepidoptera</taxon>
        <taxon>Glossata</taxon>
        <taxon>Ditrysia</taxon>
        <taxon>Noctuoidea</taxon>
        <taxon>Noctuidae</taxon>
        <taxon>Plusiinae</taxon>
        <taxon>Chrysodeixis</taxon>
    </lineage>
</organism>
<feature type="chain" id="PRO_5040143690" evidence="1">
    <location>
        <begin position="19"/>
        <end position="213"/>
    </location>
</feature>
<protein>
    <submittedName>
        <fullName evidence="2">Uncharacterized protein</fullName>
    </submittedName>
</protein>